<dbReference type="Gene3D" id="3.40.50.2000">
    <property type="entry name" value="Glycogen Phosphorylase B"/>
    <property type="match status" value="2"/>
</dbReference>
<dbReference type="PANTHER" id="PTHR12526">
    <property type="entry name" value="GLYCOSYLTRANSFERASE"/>
    <property type="match status" value="1"/>
</dbReference>
<dbReference type="InterPro" id="IPR001296">
    <property type="entry name" value="Glyco_trans_1"/>
</dbReference>
<dbReference type="InterPro" id="IPR028098">
    <property type="entry name" value="Glyco_trans_4-like_N"/>
</dbReference>
<keyword evidence="3 6" id="KW-0808">Transferase</keyword>
<dbReference type="Proteomes" id="UP000238563">
    <property type="component" value="Unassembled WGS sequence"/>
</dbReference>
<keyword evidence="7" id="KW-1185">Reference proteome</keyword>
<keyword evidence="2" id="KW-0328">Glycosyltransferase</keyword>
<evidence type="ECO:0000256" key="1">
    <source>
        <dbReference type="ARBA" id="ARBA00009481"/>
    </source>
</evidence>
<sequence>MRIVHIISSIDPVHGGPQGGCIRLAAAQSSQGHDVHIVSYGGPDIQRRAFGAAATVPHFAAIKWHLLPDPDWKERILCLRGRKQLRAIVDTASFVHVHGVWEPLLKVAAKIAHGKGIPYCVQPHGMLDVWSMKQKAFKKRLALLLGYRAMLNNAKFILALNADEAQLLKPLELASPNLIIPNGVFLEEFEALPSHGFFRERFPSIGNKRIILFLSRLHTKKGLDILATAFARVAGSYPDVDLVVAGPDGGARDAFINLVSQLHLNDRVHLVGGLYGKDKLRALVDATCFCLPSRQEGFSVAILEALACGLPVVISDACHFPEVRSARAGAVVTLAPEDVASGLCDILSDAGMAHAMGRNGRQLVRDQYTWPRIAASTINGYMQSIRPTLPAS</sequence>
<evidence type="ECO:0000256" key="3">
    <source>
        <dbReference type="ARBA" id="ARBA00022679"/>
    </source>
</evidence>
<feature type="domain" description="Glycosyltransferase subfamily 4-like N-terminal" evidence="5">
    <location>
        <begin position="21"/>
        <end position="183"/>
    </location>
</feature>
<dbReference type="Pfam" id="PF00534">
    <property type="entry name" value="Glycos_transf_1"/>
    <property type="match status" value="1"/>
</dbReference>
<feature type="domain" description="Glycosyl transferase family 1" evidence="4">
    <location>
        <begin position="199"/>
        <end position="362"/>
    </location>
</feature>
<dbReference type="PANTHER" id="PTHR12526:SF640">
    <property type="entry name" value="COLANIC ACID BIOSYNTHESIS GLYCOSYLTRANSFERASE WCAL-RELATED"/>
    <property type="match status" value="1"/>
</dbReference>
<dbReference type="CDD" id="cd03821">
    <property type="entry name" value="GT4_Bme6-like"/>
    <property type="match status" value="1"/>
</dbReference>
<organism evidence="6 7">
    <name type="scientific">Phyllobacterium myrsinacearum</name>
    <dbReference type="NCBI Taxonomy" id="28101"/>
    <lineage>
        <taxon>Bacteria</taxon>
        <taxon>Pseudomonadati</taxon>
        <taxon>Pseudomonadota</taxon>
        <taxon>Alphaproteobacteria</taxon>
        <taxon>Hyphomicrobiales</taxon>
        <taxon>Phyllobacteriaceae</taxon>
        <taxon>Phyllobacterium</taxon>
    </lineage>
</organism>
<evidence type="ECO:0000259" key="5">
    <source>
        <dbReference type="Pfam" id="PF13579"/>
    </source>
</evidence>
<dbReference type="EMBL" id="PVBT01000005">
    <property type="protein sequence ID" value="PRD51754.1"/>
    <property type="molecule type" value="Genomic_DNA"/>
</dbReference>
<comment type="similarity">
    <text evidence="1">Belongs to the glycosyltransferase group 1 family. Glycosyltransferase 4 subfamily.</text>
</comment>
<evidence type="ECO:0000259" key="4">
    <source>
        <dbReference type="Pfam" id="PF00534"/>
    </source>
</evidence>
<evidence type="ECO:0000313" key="6">
    <source>
        <dbReference type="EMBL" id="PRD51754.1"/>
    </source>
</evidence>
<dbReference type="AlphaFoldDB" id="A0A2S9JFQ2"/>
<dbReference type="GO" id="GO:0016757">
    <property type="term" value="F:glycosyltransferase activity"/>
    <property type="evidence" value="ECO:0007669"/>
    <property type="project" value="UniProtKB-KW"/>
</dbReference>
<proteinExistence type="inferred from homology"/>
<dbReference type="RefSeq" id="WP_105735312.1">
    <property type="nucleotide sequence ID" value="NZ_PVBT01000005.1"/>
</dbReference>
<evidence type="ECO:0000313" key="7">
    <source>
        <dbReference type="Proteomes" id="UP000238563"/>
    </source>
</evidence>
<comment type="caution">
    <text evidence="6">The sequence shown here is derived from an EMBL/GenBank/DDBJ whole genome shotgun (WGS) entry which is preliminary data.</text>
</comment>
<protein>
    <submittedName>
        <fullName evidence="6">Glycosyl transferase</fullName>
    </submittedName>
</protein>
<dbReference type="OrthoDB" id="5490290at2"/>
<gene>
    <name evidence="6" type="ORF">C5750_18095</name>
</gene>
<accession>A0A2S9JFQ2</accession>
<dbReference type="Pfam" id="PF13579">
    <property type="entry name" value="Glyco_trans_4_4"/>
    <property type="match status" value="1"/>
</dbReference>
<name>A0A2S9JFQ2_9HYPH</name>
<dbReference type="SUPFAM" id="SSF53756">
    <property type="entry name" value="UDP-Glycosyltransferase/glycogen phosphorylase"/>
    <property type="match status" value="1"/>
</dbReference>
<evidence type="ECO:0000256" key="2">
    <source>
        <dbReference type="ARBA" id="ARBA00022676"/>
    </source>
</evidence>
<reference evidence="6 7" key="1">
    <citation type="submission" date="2018-02" db="EMBL/GenBank/DDBJ databases">
        <title>The draft genome of Phyllobacterium myrsinacearum DSM5892.</title>
        <authorList>
            <person name="Li L."/>
            <person name="Liu L."/>
            <person name="Zhang X."/>
            <person name="Wang T."/>
        </authorList>
    </citation>
    <scope>NUCLEOTIDE SEQUENCE [LARGE SCALE GENOMIC DNA]</scope>
    <source>
        <strain evidence="6 7">DSM 5892</strain>
    </source>
</reference>